<keyword evidence="9" id="KW-1185">Reference proteome</keyword>
<dbReference type="GO" id="GO:0016491">
    <property type="term" value="F:oxidoreductase activity"/>
    <property type="evidence" value="ECO:0007669"/>
    <property type="project" value="UniProtKB-KW"/>
</dbReference>
<comment type="similarity">
    <text evidence="5">Belongs to the zinc-containing alcohol dehydrogenase family.</text>
</comment>
<dbReference type="InterPro" id="IPR036291">
    <property type="entry name" value="NAD(P)-bd_dom_sf"/>
</dbReference>
<accession>A0A1Y1VZT0</accession>
<dbReference type="PANTHER" id="PTHR42813">
    <property type="entry name" value="ZINC-TYPE ALCOHOL DEHYDROGENASE-LIKE"/>
    <property type="match status" value="1"/>
</dbReference>
<dbReference type="Gene3D" id="3.40.50.720">
    <property type="entry name" value="NAD(P)-binding Rossmann-like Domain"/>
    <property type="match status" value="1"/>
</dbReference>
<protein>
    <submittedName>
        <fullName evidence="8">Putative alcohol dehydrogenase</fullName>
    </submittedName>
</protein>
<dbReference type="EMBL" id="MCFD01000014">
    <property type="protein sequence ID" value="ORX66778.1"/>
    <property type="molecule type" value="Genomic_DNA"/>
</dbReference>
<dbReference type="PROSITE" id="PS00059">
    <property type="entry name" value="ADH_ZINC"/>
    <property type="match status" value="1"/>
</dbReference>
<evidence type="ECO:0000313" key="8">
    <source>
        <dbReference type="EMBL" id="ORX66778.1"/>
    </source>
</evidence>
<dbReference type="RefSeq" id="XP_040740737.1">
    <property type="nucleotide sequence ID" value="XM_040888441.1"/>
</dbReference>
<comment type="caution">
    <text evidence="8">The sequence shown here is derived from an EMBL/GenBank/DDBJ whole genome shotgun (WGS) entry which is preliminary data.</text>
</comment>
<dbReference type="InterPro" id="IPR013154">
    <property type="entry name" value="ADH-like_N"/>
</dbReference>
<evidence type="ECO:0000259" key="7">
    <source>
        <dbReference type="Pfam" id="PF08240"/>
    </source>
</evidence>
<name>A0A1Y1VZT0_9FUNG</name>
<proteinExistence type="inferred from homology"/>
<dbReference type="InterPro" id="IPR011032">
    <property type="entry name" value="GroES-like_sf"/>
</dbReference>
<evidence type="ECO:0000313" key="9">
    <source>
        <dbReference type="Proteomes" id="UP000193922"/>
    </source>
</evidence>
<evidence type="ECO:0000256" key="2">
    <source>
        <dbReference type="ARBA" id="ARBA00022723"/>
    </source>
</evidence>
<dbReference type="PANTHER" id="PTHR42813:SF2">
    <property type="entry name" value="DEHYDROGENASE, ZINC-CONTAINING, PUTATIVE (AFU_ORTHOLOGUE AFUA_2G02810)-RELATED"/>
    <property type="match status" value="1"/>
</dbReference>
<dbReference type="OrthoDB" id="256333at2759"/>
<keyword evidence="2 5" id="KW-0479">Metal-binding</keyword>
<feature type="domain" description="Alcohol dehydrogenase-like C-terminal" evidence="6">
    <location>
        <begin position="142"/>
        <end position="256"/>
    </location>
</feature>
<dbReference type="Pfam" id="PF00107">
    <property type="entry name" value="ADH_zinc_N"/>
    <property type="match status" value="1"/>
</dbReference>
<dbReference type="GeneID" id="63805089"/>
<dbReference type="SUPFAM" id="SSF50129">
    <property type="entry name" value="GroES-like"/>
    <property type="match status" value="1"/>
</dbReference>
<evidence type="ECO:0000259" key="6">
    <source>
        <dbReference type="Pfam" id="PF00107"/>
    </source>
</evidence>
<dbReference type="STRING" id="61395.A0A1Y1VZT0"/>
<reference evidence="8 9" key="1">
    <citation type="submission" date="2016-07" db="EMBL/GenBank/DDBJ databases">
        <title>Pervasive Adenine N6-methylation of Active Genes in Fungi.</title>
        <authorList>
            <consortium name="DOE Joint Genome Institute"/>
            <person name="Mondo S.J."/>
            <person name="Dannebaum R.O."/>
            <person name="Kuo R.C."/>
            <person name="Labutti K."/>
            <person name="Haridas S."/>
            <person name="Kuo A."/>
            <person name="Salamov A."/>
            <person name="Ahrendt S.R."/>
            <person name="Lipzen A."/>
            <person name="Sullivan W."/>
            <person name="Andreopoulos W.B."/>
            <person name="Clum A."/>
            <person name="Lindquist E."/>
            <person name="Daum C."/>
            <person name="Ramamoorthy G.K."/>
            <person name="Gryganskyi A."/>
            <person name="Culley D."/>
            <person name="Magnuson J.K."/>
            <person name="James T.Y."/>
            <person name="O'Malley M.A."/>
            <person name="Stajich J.E."/>
            <person name="Spatafora J.W."/>
            <person name="Visel A."/>
            <person name="Grigoriev I.V."/>
        </authorList>
    </citation>
    <scope>NUCLEOTIDE SEQUENCE [LARGE SCALE GENOMIC DNA]</scope>
    <source>
        <strain evidence="8 9">ATCC 12442</strain>
    </source>
</reference>
<evidence type="ECO:0000256" key="3">
    <source>
        <dbReference type="ARBA" id="ARBA00022833"/>
    </source>
</evidence>
<keyword evidence="4" id="KW-0560">Oxidoreductase</keyword>
<comment type="cofactor">
    <cofactor evidence="1 5">
        <name>Zn(2+)</name>
        <dbReference type="ChEBI" id="CHEBI:29105"/>
    </cofactor>
</comment>
<dbReference type="Pfam" id="PF08240">
    <property type="entry name" value="ADH_N"/>
    <property type="match status" value="1"/>
</dbReference>
<dbReference type="SUPFAM" id="SSF51735">
    <property type="entry name" value="NAD(P)-binding Rossmann-fold domains"/>
    <property type="match status" value="1"/>
</dbReference>
<dbReference type="Proteomes" id="UP000193922">
    <property type="component" value="Unassembled WGS sequence"/>
</dbReference>
<keyword evidence="3 5" id="KW-0862">Zinc</keyword>
<dbReference type="GO" id="GO:0008270">
    <property type="term" value="F:zinc ion binding"/>
    <property type="evidence" value="ECO:0007669"/>
    <property type="project" value="InterPro"/>
</dbReference>
<gene>
    <name evidence="8" type="ORF">DL89DRAFT_269821</name>
</gene>
<evidence type="ECO:0000256" key="1">
    <source>
        <dbReference type="ARBA" id="ARBA00001947"/>
    </source>
</evidence>
<evidence type="ECO:0000256" key="4">
    <source>
        <dbReference type="ARBA" id="ARBA00023002"/>
    </source>
</evidence>
<dbReference type="InterPro" id="IPR013149">
    <property type="entry name" value="ADH-like_C"/>
</dbReference>
<dbReference type="Gene3D" id="3.90.180.10">
    <property type="entry name" value="Medium-chain alcohol dehydrogenases, catalytic domain"/>
    <property type="match status" value="1"/>
</dbReference>
<dbReference type="InterPro" id="IPR002328">
    <property type="entry name" value="ADH_Zn_CS"/>
</dbReference>
<organism evidence="8 9">
    <name type="scientific">Linderina pennispora</name>
    <dbReference type="NCBI Taxonomy" id="61395"/>
    <lineage>
        <taxon>Eukaryota</taxon>
        <taxon>Fungi</taxon>
        <taxon>Fungi incertae sedis</taxon>
        <taxon>Zoopagomycota</taxon>
        <taxon>Kickxellomycotina</taxon>
        <taxon>Kickxellomycetes</taxon>
        <taxon>Kickxellales</taxon>
        <taxon>Kickxellaceae</taxon>
        <taxon>Linderina</taxon>
    </lineage>
</organism>
<feature type="domain" description="Alcohol dehydrogenase-like N-terminal" evidence="7">
    <location>
        <begin position="4"/>
        <end position="94"/>
    </location>
</feature>
<sequence>MHPYRGAEKGLRPGTVCGHEFAGVVEQVGSGVALDVGQRVAASFTTACGDCWYCTHHLSSRCDAVKLPRAIGIHGGQAQFVRVPNANGTLMALPDDVSFEEGVLIGDIFSTGYFCAKNALSTLSEAGIPVAELSIAVVGCGPVGLCAVMCAKQLGFGTIYAIDRVESRLQMSERLGAIPVSLDKSPAKIIGDATVAGSRHGVDGVLEVVGNYGALQLAFELVRPGGVVSSVGVHAHDKGFPVSPEQCYDKNITYRCGRCPARSLMDELVPLIRGCNATQIISHRVPLTRAVEMYKMFDSQADGALKVIFDPWA</sequence>
<dbReference type="AlphaFoldDB" id="A0A1Y1VZT0"/>
<evidence type="ECO:0000256" key="5">
    <source>
        <dbReference type="RuleBase" id="RU361277"/>
    </source>
</evidence>